<organism evidence="1 2">
    <name type="scientific">Dendrobium nobile</name>
    <name type="common">Orchid</name>
    <dbReference type="NCBI Taxonomy" id="94219"/>
    <lineage>
        <taxon>Eukaryota</taxon>
        <taxon>Viridiplantae</taxon>
        <taxon>Streptophyta</taxon>
        <taxon>Embryophyta</taxon>
        <taxon>Tracheophyta</taxon>
        <taxon>Spermatophyta</taxon>
        <taxon>Magnoliopsida</taxon>
        <taxon>Liliopsida</taxon>
        <taxon>Asparagales</taxon>
        <taxon>Orchidaceae</taxon>
        <taxon>Epidendroideae</taxon>
        <taxon>Malaxideae</taxon>
        <taxon>Dendrobiinae</taxon>
        <taxon>Dendrobium</taxon>
    </lineage>
</organism>
<reference evidence="1" key="1">
    <citation type="journal article" date="2022" name="Front. Genet.">
        <title>Chromosome-Scale Assembly of the Dendrobium nobile Genome Provides Insights Into the Molecular Mechanism of the Biosynthesis of the Medicinal Active Ingredient of Dendrobium.</title>
        <authorList>
            <person name="Xu Q."/>
            <person name="Niu S.-C."/>
            <person name="Li K.-L."/>
            <person name="Zheng P.-J."/>
            <person name="Zhang X.-J."/>
            <person name="Jia Y."/>
            <person name="Liu Y."/>
            <person name="Niu Y.-X."/>
            <person name="Yu L.-H."/>
            <person name="Chen D.-F."/>
            <person name="Zhang G.-Q."/>
        </authorList>
    </citation>
    <scope>NUCLEOTIDE SEQUENCE</scope>
    <source>
        <tissue evidence="1">Leaf</tissue>
    </source>
</reference>
<keyword evidence="2" id="KW-1185">Reference proteome</keyword>
<accession>A0A8T3AHC8</accession>
<gene>
    <name evidence="1" type="ORF">KFK09_021869</name>
</gene>
<comment type="caution">
    <text evidence="1">The sequence shown here is derived from an EMBL/GenBank/DDBJ whole genome shotgun (WGS) entry which is preliminary data.</text>
</comment>
<name>A0A8T3AHC8_DENNO</name>
<dbReference type="AlphaFoldDB" id="A0A8T3AHC8"/>
<sequence length="50" mass="5948">MHSSFIGEEQETCKQRTEIQLENDKSKRSKRILHSVFIYTSLHTFTVYSI</sequence>
<dbReference type="EMBL" id="JAGYWB010000016">
    <property type="protein sequence ID" value="KAI0495568.1"/>
    <property type="molecule type" value="Genomic_DNA"/>
</dbReference>
<evidence type="ECO:0000313" key="2">
    <source>
        <dbReference type="Proteomes" id="UP000829196"/>
    </source>
</evidence>
<protein>
    <submittedName>
        <fullName evidence="1">Uncharacterized protein</fullName>
    </submittedName>
</protein>
<proteinExistence type="predicted"/>
<evidence type="ECO:0000313" key="1">
    <source>
        <dbReference type="EMBL" id="KAI0495568.1"/>
    </source>
</evidence>
<dbReference type="Proteomes" id="UP000829196">
    <property type="component" value="Unassembled WGS sequence"/>
</dbReference>